<name>A0ABN7UQ73_GIGMA</name>
<organism evidence="1 2">
    <name type="scientific">Gigaspora margarita</name>
    <dbReference type="NCBI Taxonomy" id="4874"/>
    <lineage>
        <taxon>Eukaryota</taxon>
        <taxon>Fungi</taxon>
        <taxon>Fungi incertae sedis</taxon>
        <taxon>Mucoromycota</taxon>
        <taxon>Glomeromycotina</taxon>
        <taxon>Glomeromycetes</taxon>
        <taxon>Diversisporales</taxon>
        <taxon>Gigasporaceae</taxon>
        <taxon>Gigaspora</taxon>
    </lineage>
</organism>
<dbReference type="EMBL" id="CAJVQB010005002">
    <property type="protein sequence ID" value="CAG8650849.1"/>
    <property type="molecule type" value="Genomic_DNA"/>
</dbReference>
<reference evidence="1 2" key="1">
    <citation type="submission" date="2021-06" db="EMBL/GenBank/DDBJ databases">
        <authorList>
            <person name="Kallberg Y."/>
            <person name="Tangrot J."/>
            <person name="Rosling A."/>
        </authorList>
    </citation>
    <scope>NUCLEOTIDE SEQUENCE [LARGE SCALE GENOMIC DNA]</scope>
    <source>
        <strain evidence="1 2">120-4 pot B 10/14</strain>
    </source>
</reference>
<evidence type="ECO:0000313" key="2">
    <source>
        <dbReference type="Proteomes" id="UP000789901"/>
    </source>
</evidence>
<proteinExistence type="predicted"/>
<comment type="caution">
    <text evidence="1">The sequence shown here is derived from an EMBL/GenBank/DDBJ whole genome shotgun (WGS) entry which is preliminary data.</text>
</comment>
<protein>
    <submittedName>
        <fullName evidence="1">15778_t:CDS:1</fullName>
    </submittedName>
</protein>
<sequence>MGNILEAKPIVVPNEWAIITSAVEVVNDFCVTFYTSYACQGQSVKICGYQDLNNSPYSDFNNNIFSIKPDKVIMNKESPMIFTFIRSHLENKGFVKEKWERHEGASKL</sequence>
<gene>
    <name evidence="1" type="ORF">GMARGA_LOCUS9345</name>
</gene>
<evidence type="ECO:0000313" key="1">
    <source>
        <dbReference type="EMBL" id="CAG8650849.1"/>
    </source>
</evidence>
<dbReference type="Proteomes" id="UP000789901">
    <property type="component" value="Unassembled WGS sequence"/>
</dbReference>
<accession>A0ABN7UQ73</accession>
<keyword evidence="2" id="KW-1185">Reference proteome</keyword>